<keyword evidence="2" id="KW-1185">Reference proteome</keyword>
<accession>A0ABU7ATY8</accession>
<evidence type="ECO:0000313" key="2">
    <source>
        <dbReference type="Proteomes" id="UP001345963"/>
    </source>
</evidence>
<comment type="caution">
    <text evidence="1">The sequence shown here is derived from an EMBL/GenBank/DDBJ whole genome shotgun (WGS) entry which is preliminary data.</text>
</comment>
<sequence>MVRDRARMWAFSGLPRRSVIPSRNPSLMIHSSRIPERAVLYPYMVERKKTTNEKLNQKLRRIKRENKVPPKEWESSHYMEEGQMPRVSVARIFTNQRANPDKPRVRWLIKRYLLGGLQTNSARGETTTLAGFKVVLYFQPL</sequence>
<dbReference type="EMBL" id="JAHUTI010029867">
    <property type="protein sequence ID" value="MED6241518.1"/>
    <property type="molecule type" value="Genomic_DNA"/>
</dbReference>
<organism evidence="1 2">
    <name type="scientific">Ataeniobius toweri</name>
    <dbReference type="NCBI Taxonomy" id="208326"/>
    <lineage>
        <taxon>Eukaryota</taxon>
        <taxon>Metazoa</taxon>
        <taxon>Chordata</taxon>
        <taxon>Craniata</taxon>
        <taxon>Vertebrata</taxon>
        <taxon>Euteleostomi</taxon>
        <taxon>Actinopterygii</taxon>
        <taxon>Neopterygii</taxon>
        <taxon>Teleostei</taxon>
        <taxon>Neoteleostei</taxon>
        <taxon>Acanthomorphata</taxon>
        <taxon>Ovalentaria</taxon>
        <taxon>Atherinomorphae</taxon>
        <taxon>Cyprinodontiformes</taxon>
        <taxon>Goodeidae</taxon>
        <taxon>Ataeniobius</taxon>
    </lineage>
</organism>
<proteinExistence type="predicted"/>
<dbReference type="Proteomes" id="UP001345963">
    <property type="component" value="Unassembled WGS sequence"/>
</dbReference>
<gene>
    <name evidence="1" type="ORF">ATANTOWER_017590</name>
</gene>
<reference evidence="1 2" key="1">
    <citation type="submission" date="2021-07" db="EMBL/GenBank/DDBJ databases">
        <authorList>
            <person name="Palmer J.M."/>
        </authorList>
    </citation>
    <scope>NUCLEOTIDE SEQUENCE [LARGE SCALE GENOMIC DNA]</scope>
    <source>
        <strain evidence="1 2">AT_MEX2019</strain>
        <tissue evidence="1">Muscle</tissue>
    </source>
</reference>
<protein>
    <submittedName>
        <fullName evidence="1">Uncharacterized protein</fullName>
    </submittedName>
</protein>
<name>A0ABU7ATY8_9TELE</name>
<evidence type="ECO:0000313" key="1">
    <source>
        <dbReference type="EMBL" id="MED6241518.1"/>
    </source>
</evidence>